<reference evidence="2" key="1">
    <citation type="submission" date="2018-05" db="EMBL/GenBank/DDBJ databases">
        <authorList>
            <person name="Nie L."/>
        </authorList>
    </citation>
    <scope>NUCLEOTIDE SEQUENCE [LARGE SCALE GENOMIC DNA]</scope>
    <source>
        <strain evidence="2">NL</strain>
    </source>
</reference>
<evidence type="ECO:0008006" key="3">
    <source>
        <dbReference type="Google" id="ProtNLM"/>
    </source>
</evidence>
<dbReference type="AlphaFoldDB" id="A0A328BEL9"/>
<evidence type="ECO:0000313" key="2">
    <source>
        <dbReference type="Proteomes" id="UP000248553"/>
    </source>
</evidence>
<protein>
    <recommendedName>
        <fullName evidence="3">Lipocalin-like domain-containing protein</fullName>
    </recommendedName>
</protein>
<evidence type="ECO:0000313" key="1">
    <source>
        <dbReference type="EMBL" id="RAK65870.1"/>
    </source>
</evidence>
<dbReference type="EMBL" id="QHKM01000004">
    <property type="protein sequence ID" value="RAK65870.1"/>
    <property type="molecule type" value="Genomic_DNA"/>
</dbReference>
<name>A0A328BEL9_9BACT</name>
<proteinExistence type="predicted"/>
<keyword evidence="2" id="KW-1185">Reference proteome</keyword>
<organism evidence="1 2">
    <name type="scientific">Hymenobacter edaphi</name>
    <dbReference type="NCBI Taxonomy" id="2211146"/>
    <lineage>
        <taxon>Bacteria</taxon>
        <taxon>Pseudomonadati</taxon>
        <taxon>Bacteroidota</taxon>
        <taxon>Cytophagia</taxon>
        <taxon>Cytophagales</taxon>
        <taxon>Hymenobacteraceae</taxon>
        <taxon>Hymenobacter</taxon>
    </lineage>
</organism>
<comment type="caution">
    <text evidence="1">The sequence shown here is derived from an EMBL/GenBank/DDBJ whole genome shotgun (WGS) entry which is preliminary data.</text>
</comment>
<accession>A0A328BEL9</accession>
<dbReference type="Proteomes" id="UP000248553">
    <property type="component" value="Unassembled WGS sequence"/>
</dbReference>
<sequence>MLCGLSLGGCKADKDAPKPDGLAGYWQLSRLECYCPPGTPTPDEAIELDGNGNVTEYQNGQAVQTGTYQLSSGSTDCAANAQLMTFSWLSASPASYTLVDGKLTIDQGLCRDAPRKTYTYAPRRTGQ</sequence>
<gene>
    <name evidence="1" type="ORF">DLM85_14230</name>
</gene>